<evidence type="ECO:0000256" key="3">
    <source>
        <dbReference type="ARBA" id="ARBA00022475"/>
    </source>
</evidence>
<dbReference type="SUPFAM" id="SSF161098">
    <property type="entry name" value="MetI-like"/>
    <property type="match status" value="1"/>
</dbReference>
<dbReference type="InterPro" id="IPR000515">
    <property type="entry name" value="MetI-like"/>
</dbReference>
<evidence type="ECO:0000259" key="8">
    <source>
        <dbReference type="PROSITE" id="PS50928"/>
    </source>
</evidence>
<evidence type="ECO:0000313" key="9">
    <source>
        <dbReference type="EMBL" id="SVC83683.1"/>
    </source>
</evidence>
<dbReference type="InterPro" id="IPR035906">
    <property type="entry name" value="MetI-like_sf"/>
</dbReference>
<feature type="domain" description="ABC transmembrane type-1" evidence="8">
    <location>
        <begin position="29"/>
        <end position="195"/>
    </location>
</feature>
<dbReference type="PANTHER" id="PTHR30151:SF20">
    <property type="entry name" value="ABC TRANSPORTER PERMEASE PROTEIN HI_0355-RELATED"/>
    <property type="match status" value="1"/>
</dbReference>
<dbReference type="CDD" id="cd06261">
    <property type="entry name" value="TM_PBP2"/>
    <property type="match status" value="1"/>
</dbReference>
<dbReference type="EMBL" id="UINC01113817">
    <property type="protein sequence ID" value="SVC83683.1"/>
    <property type="molecule type" value="Genomic_DNA"/>
</dbReference>
<feature type="non-terminal residue" evidence="9">
    <location>
        <position position="195"/>
    </location>
</feature>
<sequence length="195" mass="20942">MVGRAELFGRGWPPLLKVLDKVVNDWSFLGKATKITLWNATQGFVVGLAAGVLLSTIGLLVKPLNRSIGRLATLLNSIPWIAIGPLTVMVISSSATPVVFAVLAVFFSSFVTISSGLSRVEKSHLDLFRTLGAKRLSTFFRLECRVAIPSVVYAAKLGAPAAMFGAVFGEWFGTTHTGLGLVMVSALQNYMTLRL</sequence>
<evidence type="ECO:0000256" key="7">
    <source>
        <dbReference type="SAM" id="Phobius"/>
    </source>
</evidence>
<dbReference type="PANTHER" id="PTHR30151">
    <property type="entry name" value="ALKANE SULFONATE ABC TRANSPORTER-RELATED, MEMBRANE SUBUNIT"/>
    <property type="match status" value="1"/>
</dbReference>
<accession>A0A382QDR3</accession>
<feature type="transmembrane region" description="Helical" evidence="7">
    <location>
        <begin position="98"/>
        <end position="117"/>
    </location>
</feature>
<keyword evidence="3" id="KW-1003">Cell membrane</keyword>
<keyword evidence="2" id="KW-0813">Transport</keyword>
<feature type="transmembrane region" description="Helical" evidence="7">
    <location>
        <begin position="43"/>
        <end position="61"/>
    </location>
</feature>
<dbReference type="GO" id="GO:0055085">
    <property type="term" value="P:transmembrane transport"/>
    <property type="evidence" value="ECO:0007669"/>
    <property type="project" value="InterPro"/>
</dbReference>
<gene>
    <name evidence="9" type="ORF">METZ01_LOCUS336537</name>
</gene>
<protein>
    <recommendedName>
        <fullName evidence="8">ABC transmembrane type-1 domain-containing protein</fullName>
    </recommendedName>
</protein>
<evidence type="ECO:0000256" key="4">
    <source>
        <dbReference type="ARBA" id="ARBA00022692"/>
    </source>
</evidence>
<keyword evidence="6 7" id="KW-0472">Membrane</keyword>
<evidence type="ECO:0000256" key="5">
    <source>
        <dbReference type="ARBA" id="ARBA00022989"/>
    </source>
</evidence>
<evidence type="ECO:0000256" key="6">
    <source>
        <dbReference type="ARBA" id="ARBA00023136"/>
    </source>
</evidence>
<evidence type="ECO:0000256" key="1">
    <source>
        <dbReference type="ARBA" id="ARBA00004651"/>
    </source>
</evidence>
<proteinExistence type="predicted"/>
<feature type="transmembrane region" description="Helical" evidence="7">
    <location>
        <begin position="73"/>
        <end position="92"/>
    </location>
</feature>
<dbReference type="PROSITE" id="PS50928">
    <property type="entry name" value="ABC_TM1"/>
    <property type="match status" value="1"/>
</dbReference>
<dbReference type="Gene3D" id="1.10.3720.10">
    <property type="entry name" value="MetI-like"/>
    <property type="match status" value="1"/>
</dbReference>
<comment type="subcellular location">
    <subcellularLocation>
        <location evidence="1">Cell membrane</location>
        <topology evidence="1">Multi-pass membrane protein</topology>
    </subcellularLocation>
</comment>
<dbReference type="GO" id="GO:0005886">
    <property type="term" value="C:plasma membrane"/>
    <property type="evidence" value="ECO:0007669"/>
    <property type="project" value="UniProtKB-SubCell"/>
</dbReference>
<reference evidence="9" key="1">
    <citation type="submission" date="2018-05" db="EMBL/GenBank/DDBJ databases">
        <authorList>
            <person name="Lanie J.A."/>
            <person name="Ng W.-L."/>
            <person name="Kazmierczak K.M."/>
            <person name="Andrzejewski T.M."/>
            <person name="Davidsen T.M."/>
            <person name="Wayne K.J."/>
            <person name="Tettelin H."/>
            <person name="Glass J.I."/>
            <person name="Rusch D."/>
            <person name="Podicherti R."/>
            <person name="Tsui H.-C.T."/>
            <person name="Winkler M.E."/>
        </authorList>
    </citation>
    <scope>NUCLEOTIDE SEQUENCE</scope>
</reference>
<evidence type="ECO:0000256" key="2">
    <source>
        <dbReference type="ARBA" id="ARBA00022448"/>
    </source>
</evidence>
<dbReference type="Pfam" id="PF00528">
    <property type="entry name" value="BPD_transp_1"/>
    <property type="match status" value="1"/>
</dbReference>
<organism evidence="9">
    <name type="scientific">marine metagenome</name>
    <dbReference type="NCBI Taxonomy" id="408172"/>
    <lineage>
        <taxon>unclassified sequences</taxon>
        <taxon>metagenomes</taxon>
        <taxon>ecological metagenomes</taxon>
    </lineage>
</organism>
<keyword evidence="4 7" id="KW-0812">Transmembrane</keyword>
<name>A0A382QDR3_9ZZZZ</name>
<dbReference type="AlphaFoldDB" id="A0A382QDR3"/>
<keyword evidence="5 7" id="KW-1133">Transmembrane helix</keyword>